<feature type="domain" description="HTH araC/xylS-type" evidence="7">
    <location>
        <begin position="82"/>
        <end position="159"/>
    </location>
</feature>
<comment type="caution">
    <text evidence="8">The sequence shown here is derived from an EMBL/GenBank/DDBJ whole genome shotgun (WGS) entry which is preliminary data.</text>
</comment>
<dbReference type="SUPFAM" id="SSF46689">
    <property type="entry name" value="Homeodomain-like"/>
    <property type="match status" value="1"/>
</dbReference>
<keyword evidence="2" id="KW-0489">Methyltransferase</keyword>
<evidence type="ECO:0000259" key="7">
    <source>
        <dbReference type="PROSITE" id="PS01124"/>
    </source>
</evidence>
<dbReference type="PANTHER" id="PTHR43280:SF28">
    <property type="entry name" value="HTH-TYPE TRANSCRIPTIONAL ACTIVATOR RHAS"/>
    <property type="match status" value="1"/>
</dbReference>
<dbReference type="InterPro" id="IPR016220">
    <property type="entry name" value="Me-P-triester_DNA_alkyl-Trfase"/>
</dbReference>
<protein>
    <submittedName>
        <fullName evidence="8">Ada metal-binding domain-containing protein</fullName>
    </submittedName>
</protein>
<evidence type="ECO:0000256" key="2">
    <source>
        <dbReference type="ARBA" id="ARBA00022603"/>
    </source>
</evidence>
<evidence type="ECO:0000256" key="4">
    <source>
        <dbReference type="ARBA" id="ARBA00023125"/>
    </source>
</evidence>
<accession>A0ABW1RPJ9</accession>
<gene>
    <name evidence="8" type="ORF">ACFQAV_09815</name>
</gene>
<keyword evidence="5" id="KW-0010">Activator</keyword>
<evidence type="ECO:0000256" key="3">
    <source>
        <dbReference type="ARBA" id="ARBA00023015"/>
    </source>
</evidence>
<dbReference type="InterPro" id="IPR009057">
    <property type="entry name" value="Homeodomain-like_sf"/>
</dbReference>
<dbReference type="PROSITE" id="PS01124">
    <property type="entry name" value="HTH_ARAC_FAMILY_2"/>
    <property type="match status" value="1"/>
</dbReference>
<dbReference type="InterPro" id="IPR035451">
    <property type="entry name" value="Ada-like_dom_sf"/>
</dbReference>
<evidence type="ECO:0000313" key="9">
    <source>
        <dbReference type="Proteomes" id="UP001596288"/>
    </source>
</evidence>
<evidence type="ECO:0000256" key="1">
    <source>
        <dbReference type="ARBA" id="ARBA00001947"/>
    </source>
</evidence>
<dbReference type="Gene3D" id="1.10.10.60">
    <property type="entry name" value="Homeodomain-like"/>
    <property type="match status" value="1"/>
</dbReference>
<keyword evidence="2" id="KW-0808">Transferase</keyword>
<evidence type="ECO:0000256" key="5">
    <source>
        <dbReference type="ARBA" id="ARBA00023159"/>
    </source>
</evidence>
<dbReference type="InterPro" id="IPR018060">
    <property type="entry name" value="HTH_AraC"/>
</dbReference>
<dbReference type="InterPro" id="IPR004026">
    <property type="entry name" value="Ada_DNA_repair_Zn-bd"/>
</dbReference>
<evidence type="ECO:0000256" key="6">
    <source>
        <dbReference type="ARBA" id="ARBA00023163"/>
    </source>
</evidence>
<dbReference type="PIRSF" id="PIRSF000408">
    <property type="entry name" value="Alkyltransferas_AdaA"/>
    <property type="match status" value="1"/>
</dbReference>
<dbReference type="SUPFAM" id="SSF57884">
    <property type="entry name" value="Ada DNA repair protein, N-terminal domain (N-Ada 10)"/>
    <property type="match status" value="1"/>
</dbReference>
<dbReference type="Pfam" id="PF00165">
    <property type="entry name" value="HTH_AraC"/>
    <property type="match status" value="1"/>
</dbReference>
<dbReference type="PANTHER" id="PTHR43280">
    <property type="entry name" value="ARAC-FAMILY TRANSCRIPTIONAL REGULATOR"/>
    <property type="match status" value="1"/>
</dbReference>
<dbReference type="RefSeq" id="WP_137612122.1">
    <property type="nucleotide sequence ID" value="NZ_BJDF01000018.1"/>
</dbReference>
<keyword evidence="4" id="KW-0238">DNA-binding</keyword>
<dbReference type="Proteomes" id="UP001596288">
    <property type="component" value="Unassembled WGS sequence"/>
</dbReference>
<keyword evidence="6" id="KW-0804">Transcription</keyword>
<dbReference type="Gene3D" id="3.40.10.10">
    <property type="entry name" value="DNA Methylphosphotriester Repair Domain"/>
    <property type="match status" value="1"/>
</dbReference>
<dbReference type="SMART" id="SM00342">
    <property type="entry name" value="HTH_ARAC"/>
    <property type="match status" value="1"/>
</dbReference>
<comment type="cofactor">
    <cofactor evidence="1">
        <name>Zn(2+)</name>
        <dbReference type="ChEBI" id="CHEBI:29105"/>
    </cofactor>
</comment>
<evidence type="ECO:0000313" key="8">
    <source>
        <dbReference type="EMBL" id="MFC6177138.1"/>
    </source>
</evidence>
<sequence length="159" mass="18084">MKHPLTISRWTAIATNDQSKDGLFFYGVTTTKIFCKPSCHSKIPNKENIVIFKTTAEALSANFRPCKRCQPTGSTPNRLWIEQIKQYLENNFQHELTLNTIAEDCHGSVSNLQRTFKKNTGISPTNYLVKIRLTHSQELLKNSGYPIKTIANREAAEKL</sequence>
<name>A0ABW1RPJ9_9LACO</name>
<keyword evidence="9" id="KW-1185">Reference proteome</keyword>
<keyword evidence="3" id="KW-0805">Transcription regulation</keyword>
<organism evidence="8 9">
    <name type="scientific">Companilactobacillus huachuanensis</name>
    <dbReference type="NCBI Taxonomy" id="2559914"/>
    <lineage>
        <taxon>Bacteria</taxon>
        <taxon>Bacillati</taxon>
        <taxon>Bacillota</taxon>
        <taxon>Bacilli</taxon>
        <taxon>Lactobacillales</taxon>
        <taxon>Lactobacillaceae</taxon>
        <taxon>Companilactobacillus</taxon>
    </lineage>
</organism>
<dbReference type="Pfam" id="PF02805">
    <property type="entry name" value="Ada_Zn_binding"/>
    <property type="match status" value="1"/>
</dbReference>
<reference evidence="9" key="1">
    <citation type="journal article" date="2019" name="Int. J. Syst. Evol. Microbiol.">
        <title>The Global Catalogue of Microorganisms (GCM) 10K type strain sequencing project: providing services to taxonomists for standard genome sequencing and annotation.</title>
        <authorList>
            <consortium name="The Broad Institute Genomics Platform"/>
            <consortium name="The Broad Institute Genome Sequencing Center for Infectious Disease"/>
            <person name="Wu L."/>
            <person name="Ma J."/>
        </authorList>
    </citation>
    <scope>NUCLEOTIDE SEQUENCE [LARGE SCALE GENOMIC DNA]</scope>
    <source>
        <strain evidence="9">CCM 8927</strain>
    </source>
</reference>
<proteinExistence type="predicted"/>
<dbReference type="EMBL" id="JBHSSF010000022">
    <property type="protein sequence ID" value="MFC6177138.1"/>
    <property type="molecule type" value="Genomic_DNA"/>
</dbReference>